<evidence type="ECO:0000313" key="3">
    <source>
        <dbReference type="EMBL" id="CCH71174.1"/>
    </source>
</evidence>
<dbReference type="STRING" id="1193181.BN10_820010"/>
<dbReference type="AlphaFoldDB" id="N0E699"/>
<organism evidence="3 4">
    <name type="scientific">Phycicoccus elongatus Lp2</name>
    <dbReference type="NCBI Taxonomy" id="1193181"/>
    <lineage>
        <taxon>Bacteria</taxon>
        <taxon>Bacillati</taxon>
        <taxon>Actinomycetota</taxon>
        <taxon>Actinomycetes</taxon>
        <taxon>Micrococcales</taxon>
        <taxon>Intrasporangiaceae</taxon>
        <taxon>Phycicoccus</taxon>
    </lineage>
</organism>
<keyword evidence="1" id="KW-0472">Membrane</keyword>
<dbReference type="InterPro" id="IPR006073">
    <property type="entry name" value="GTP-bd"/>
</dbReference>
<dbReference type="CDD" id="cd11383">
    <property type="entry name" value="YfjP"/>
    <property type="match status" value="1"/>
</dbReference>
<dbReference type="GO" id="GO:0005829">
    <property type="term" value="C:cytosol"/>
    <property type="evidence" value="ECO:0007669"/>
    <property type="project" value="TreeGrafter"/>
</dbReference>
<keyword evidence="1" id="KW-0812">Transmembrane</keyword>
<dbReference type="GO" id="GO:0043024">
    <property type="term" value="F:ribosomal small subunit binding"/>
    <property type="evidence" value="ECO:0007669"/>
    <property type="project" value="TreeGrafter"/>
</dbReference>
<feature type="transmembrane region" description="Helical" evidence="1">
    <location>
        <begin position="434"/>
        <end position="460"/>
    </location>
</feature>
<evidence type="ECO:0000259" key="2">
    <source>
        <dbReference type="Pfam" id="PF01926"/>
    </source>
</evidence>
<dbReference type="Gene3D" id="3.40.50.300">
    <property type="entry name" value="P-loop containing nucleotide triphosphate hydrolases"/>
    <property type="match status" value="1"/>
</dbReference>
<gene>
    <name evidence="3" type="ORF">BN10_820010</name>
</gene>
<accession>N0E699</accession>
<dbReference type="GO" id="GO:0005525">
    <property type="term" value="F:GTP binding"/>
    <property type="evidence" value="ECO:0007669"/>
    <property type="project" value="InterPro"/>
</dbReference>
<keyword evidence="4" id="KW-1185">Reference proteome</keyword>
<dbReference type="InterPro" id="IPR027417">
    <property type="entry name" value="P-loop_NTPase"/>
</dbReference>
<dbReference type="InterPro" id="IPR005662">
    <property type="entry name" value="GTPase_Era-like"/>
</dbReference>
<dbReference type="eggNOG" id="COG0699">
    <property type="taxonomic scope" value="Bacteria"/>
</dbReference>
<dbReference type="PANTHER" id="PTHR42698">
    <property type="entry name" value="GTPASE ERA"/>
    <property type="match status" value="1"/>
</dbReference>
<evidence type="ECO:0000256" key="1">
    <source>
        <dbReference type="SAM" id="Phobius"/>
    </source>
</evidence>
<dbReference type="EMBL" id="CAIZ01000155">
    <property type="protein sequence ID" value="CCH71174.1"/>
    <property type="molecule type" value="Genomic_DNA"/>
</dbReference>
<evidence type="ECO:0000313" key="4">
    <source>
        <dbReference type="Proteomes" id="UP000013167"/>
    </source>
</evidence>
<comment type="caution">
    <text evidence="3">The sequence shown here is derived from an EMBL/GenBank/DDBJ whole genome shotgun (WGS) entry which is preliminary data.</text>
</comment>
<sequence length="552" mass="57460">MSPIRAGRATVAPVTAEALAAASGALGEAVESGGEQLPDAPRRAATDVVRKVSERSALVGGHTVVALAGATGSGKSSLFNALVGARVATVGARRPTTSTPTAAQWGSEPAGDLLDWLGVSTRHHVTSTSSVAVGSLEGLVLLDLPDFDSRDVSNRAEAERVLALVDLFVWVTDPQKYADARLHDDYVAALASHDAVMLVVLNQVDRLTPHEVEECVADLKRLLVRDGVRQATVLPVSAQTGAGLDALGQRLANTVAGAAASRTRLAADVRSAAQRLAGGVADSEPTVAAADQHELIDALARSAGVPMVVDAVARDYRMEATGHIGWPFTRWVQAFRPRPLRRLRLEDKTIEVRDQDVRSVLGRSSIPPPSPAAKAAVALATRNLAGVAGAGLPTPWADAVDAAADPPGGSLTDDLDRAVVATPLRGRNPIWWRLIGVVHVLLALSAVAGVLWYVLLWGLGALSFPVPDPPLVGGVVPVPFLLIVGGLALGLLLAALSRAFAGVGARRRASAVEARLREAIAAVADREITAPVAAVLARHRATREALNRARAI</sequence>
<proteinExistence type="predicted"/>
<feature type="transmembrane region" description="Helical" evidence="1">
    <location>
        <begin position="480"/>
        <end position="501"/>
    </location>
</feature>
<dbReference type="OrthoDB" id="974105at2"/>
<name>N0E699_9MICO</name>
<dbReference type="SUPFAM" id="SSF52540">
    <property type="entry name" value="P-loop containing nucleoside triphosphate hydrolases"/>
    <property type="match status" value="1"/>
</dbReference>
<reference evidence="3 4" key="1">
    <citation type="journal article" date="2013" name="ISME J.">
        <title>A metabolic model for members of the genus Tetrasphaera involved in enhanced biological phosphorus removal.</title>
        <authorList>
            <person name="Kristiansen R."/>
            <person name="Nguyen H.T.T."/>
            <person name="Saunders A.M."/>
            <person name="Nielsen J.L."/>
            <person name="Wimmer R."/>
            <person name="Le V.Q."/>
            <person name="McIlroy S.J."/>
            <person name="Petrovski S."/>
            <person name="Seviour R.J."/>
            <person name="Calteau A."/>
            <person name="Nielsen K.L."/>
            <person name="Nielsen P.H."/>
        </authorList>
    </citation>
    <scope>NUCLEOTIDE SEQUENCE [LARGE SCALE GENOMIC DNA]</scope>
    <source>
        <strain evidence="3 4">Lp2</strain>
    </source>
</reference>
<dbReference type="GO" id="GO:0000028">
    <property type="term" value="P:ribosomal small subunit assembly"/>
    <property type="evidence" value="ECO:0007669"/>
    <property type="project" value="TreeGrafter"/>
</dbReference>
<dbReference type="GO" id="GO:0019843">
    <property type="term" value="F:rRNA binding"/>
    <property type="evidence" value="ECO:0007669"/>
    <property type="project" value="TreeGrafter"/>
</dbReference>
<dbReference type="PANTHER" id="PTHR42698:SF1">
    <property type="entry name" value="GTPASE ERA, MITOCHONDRIAL"/>
    <property type="match status" value="1"/>
</dbReference>
<protein>
    <submittedName>
        <fullName evidence="3">Putative ABC transporter</fullName>
    </submittedName>
</protein>
<keyword evidence="1" id="KW-1133">Transmembrane helix</keyword>
<feature type="domain" description="G" evidence="2">
    <location>
        <begin position="65"/>
        <end position="202"/>
    </location>
</feature>
<dbReference type="Proteomes" id="UP000013167">
    <property type="component" value="Unassembled WGS sequence"/>
</dbReference>
<dbReference type="Pfam" id="PF01926">
    <property type="entry name" value="MMR_HSR1"/>
    <property type="match status" value="1"/>
</dbReference>
<dbReference type="HOGENOM" id="CLU_016609_2_1_11"/>